<dbReference type="EMBL" id="LK022848">
    <property type="protein sequence ID" value="CDR08446.1"/>
    <property type="molecule type" value="Genomic_DNA"/>
</dbReference>
<name>A0A060ZRF5_9ACTN</name>
<gene>
    <name evidence="1" type="ORF">SIRAN5107</name>
</gene>
<proteinExistence type="predicted"/>
<evidence type="ECO:0000313" key="1">
    <source>
        <dbReference type="EMBL" id="CDR08446.1"/>
    </source>
</evidence>
<protein>
    <submittedName>
        <fullName evidence="1">Uncharacterized protein</fullName>
    </submittedName>
</protein>
<dbReference type="AlphaFoldDB" id="A0A060ZRF5"/>
<dbReference type="PATRIC" id="fig|576784.4.peg.5172"/>
<reference evidence="1" key="1">
    <citation type="submission" date="2014-05" db="EMBL/GenBank/DDBJ databases">
        <authorList>
            <person name="Horn Fabian"/>
        </authorList>
    </citation>
    <scope>NUCLEOTIDE SEQUENCE</scope>
</reference>
<accession>A0A060ZRF5</accession>
<dbReference type="HOGENOM" id="CLU_3205841_0_0_11"/>
<sequence length="45" mass="4875">MVSVKAVPARSARWSPSARKLRAYAWAWKVAGPVGRAKYSVTVTG</sequence>
<organism evidence="1">
    <name type="scientific">Streptomyces iranensis</name>
    <dbReference type="NCBI Taxonomy" id="576784"/>
    <lineage>
        <taxon>Bacteria</taxon>
        <taxon>Bacillati</taxon>
        <taxon>Actinomycetota</taxon>
        <taxon>Actinomycetes</taxon>
        <taxon>Kitasatosporales</taxon>
        <taxon>Streptomycetaceae</taxon>
        <taxon>Streptomyces</taxon>
        <taxon>Streptomyces violaceusniger group</taxon>
    </lineage>
</organism>